<protein>
    <submittedName>
        <fullName evidence="4">MaoC-like domain-containing protein</fullName>
    </submittedName>
</protein>
<feature type="domain" description="MaoC-like" evidence="1">
    <location>
        <begin position="161"/>
        <end position="259"/>
    </location>
</feature>
<keyword evidence="3" id="KW-1185">Reference proteome</keyword>
<name>A0A915NFU9_MELJA</name>
<dbReference type="GO" id="GO:0044594">
    <property type="term" value="F:17-beta-hydroxysteroid dehydrogenase (NAD+) activity"/>
    <property type="evidence" value="ECO:0007669"/>
    <property type="project" value="TreeGrafter"/>
</dbReference>
<dbReference type="PANTHER" id="PTHR13078:SF56">
    <property type="entry name" value="PEROXISOMAL MULTIFUNCTIONAL ENZYME TYPE 2"/>
    <property type="match status" value="1"/>
</dbReference>
<dbReference type="GO" id="GO:0003857">
    <property type="term" value="F:(3S)-3-hydroxyacyl-CoA dehydrogenase (NAD+) activity"/>
    <property type="evidence" value="ECO:0007669"/>
    <property type="project" value="TreeGrafter"/>
</dbReference>
<feature type="domain" description="Peroxisomal multifunctional enzyme type 2-like N-terminal" evidence="2">
    <location>
        <begin position="16"/>
        <end position="153"/>
    </location>
</feature>
<dbReference type="PANTHER" id="PTHR13078">
    <property type="entry name" value="PEROXISOMAL MULTIFUNCTIONAL ENZYME TYPE 2-RELATED"/>
    <property type="match status" value="1"/>
</dbReference>
<proteinExistence type="predicted"/>
<dbReference type="Gene3D" id="3.10.129.10">
    <property type="entry name" value="Hotdog Thioesterase"/>
    <property type="match status" value="2"/>
</dbReference>
<dbReference type="InterPro" id="IPR054357">
    <property type="entry name" value="MFE-2_N"/>
</dbReference>
<evidence type="ECO:0000259" key="2">
    <source>
        <dbReference type="Pfam" id="PF22622"/>
    </source>
</evidence>
<reference evidence="4" key="1">
    <citation type="submission" date="2022-11" db="UniProtKB">
        <authorList>
            <consortium name="WormBaseParasite"/>
        </authorList>
    </citation>
    <scope>IDENTIFICATION</scope>
</reference>
<dbReference type="AlphaFoldDB" id="A0A915NFU9"/>
<evidence type="ECO:0000259" key="1">
    <source>
        <dbReference type="Pfam" id="PF01575"/>
    </source>
</evidence>
<sequence>MDPETAKQFIPEPSFFNYKLEDAIVYALGIGATTKEELHFIYEGHPEFQVFPTFVVVPGFLAQTSNASDWPGANLDFSRLLHGEHYIELFNSIPADGGKLRTETRVLDILDKGKAALIIKEGNLKIQDKYEKITTYDCQTNEKLAVQEFGIFLSGAGGFGAALYRIGSGDLNPLHIDPDFALMAGFSTPILHGLCSLGFATRLVLRVYGAKLAKNLRSVRCRFSSPVIPGQTLIVEMWQNQKQILFTAKIKETGKVAISNGCIELNEVSVIQNLGEEPSSVNTKGLEISSSPPLKSKAIFDIMGKELAETNESLKPLGNALILYEISSEGEDGSKSITKYTIELTGDGKGKVETEEKDKTETLLQMLGRLPGFKTLFGGE</sequence>
<dbReference type="SUPFAM" id="SSF54637">
    <property type="entry name" value="Thioesterase/thiol ester dehydrase-isomerase"/>
    <property type="match status" value="2"/>
</dbReference>
<dbReference type="GO" id="GO:0006635">
    <property type="term" value="P:fatty acid beta-oxidation"/>
    <property type="evidence" value="ECO:0007669"/>
    <property type="project" value="TreeGrafter"/>
</dbReference>
<evidence type="ECO:0000313" key="3">
    <source>
        <dbReference type="Proteomes" id="UP000887561"/>
    </source>
</evidence>
<dbReference type="WBParaSite" id="scaffold990_cov248.g2210">
    <property type="protein sequence ID" value="scaffold990_cov248.g2210"/>
    <property type="gene ID" value="scaffold990_cov248.g2210"/>
</dbReference>
<dbReference type="InterPro" id="IPR029069">
    <property type="entry name" value="HotDog_dom_sf"/>
</dbReference>
<dbReference type="GO" id="GO:0005777">
    <property type="term" value="C:peroxisome"/>
    <property type="evidence" value="ECO:0007669"/>
    <property type="project" value="TreeGrafter"/>
</dbReference>
<dbReference type="GO" id="GO:0018812">
    <property type="term" value="F:3-hydroxyacyl-CoA dehydratase activity"/>
    <property type="evidence" value="ECO:0007669"/>
    <property type="project" value="UniProtKB-ARBA"/>
</dbReference>
<dbReference type="InterPro" id="IPR002539">
    <property type="entry name" value="MaoC-like_dom"/>
</dbReference>
<evidence type="ECO:0000313" key="4">
    <source>
        <dbReference type="WBParaSite" id="scaffold990_cov248.g2210"/>
    </source>
</evidence>
<organism evidence="3 4">
    <name type="scientific">Meloidogyne javanica</name>
    <name type="common">Root-knot nematode worm</name>
    <dbReference type="NCBI Taxonomy" id="6303"/>
    <lineage>
        <taxon>Eukaryota</taxon>
        <taxon>Metazoa</taxon>
        <taxon>Ecdysozoa</taxon>
        <taxon>Nematoda</taxon>
        <taxon>Chromadorea</taxon>
        <taxon>Rhabditida</taxon>
        <taxon>Tylenchina</taxon>
        <taxon>Tylenchomorpha</taxon>
        <taxon>Tylenchoidea</taxon>
        <taxon>Meloidogynidae</taxon>
        <taxon>Meloidogyninae</taxon>
        <taxon>Meloidogyne</taxon>
        <taxon>Meloidogyne incognita group</taxon>
    </lineage>
</organism>
<dbReference type="Pfam" id="PF01575">
    <property type="entry name" value="MaoC_dehydratas"/>
    <property type="match status" value="1"/>
</dbReference>
<dbReference type="Pfam" id="PF22622">
    <property type="entry name" value="MFE-2_hydrat-2_N"/>
    <property type="match status" value="1"/>
</dbReference>
<dbReference type="Proteomes" id="UP000887561">
    <property type="component" value="Unplaced"/>
</dbReference>
<accession>A0A915NFU9</accession>